<protein>
    <submittedName>
        <fullName evidence="2">Uncharacterized protein</fullName>
    </submittedName>
</protein>
<evidence type="ECO:0000256" key="1">
    <source>
        <dbReference type="SAM" id="Phobius"/>
    </source>
</evidence>
<keyword evidence="1" id="KW-0472">Membrane</keyword>
<feature type="transmembrane region" description="Helical" evidence="1">
    <location>
        <begin position="70"/>
        <end position="87"/>
    </location>
</feature>
<evidence type="ECO:0000313" key="3">
    <source>
        <dbReference type="Proteomes" id="UP000324800"/>
    </source>
</evidence>
<dbReference type="AlphaFoldDB" id="A0A5J4W1Q6"/>
<dbReference type="EMBL" id="SNRW01003847">
    <property type="protein sequence ID" value="KAA6388795.1"/>
    <property type="molecule type" value="Genomic_DNA"/>
</dbReference>
<evidence type="ECO:0000313" key="2">
    <source>
        <dbReference type="EMBL" id="KAA6388795.1"/>
    </source>
</evidence>
<gene>
    <name evidence="2" type="ORF">EZS28_015678</name>
</gene>
<feature type="transmembrane region" description="Helical" evidence="1">
    <location>
        <begin position="28"/>
        <end position="49"/>
    </location>
</feature>
<organism evidence="2 3">
    <name type="scientific">Streblomastix strix</name>
    <dbReference type="NCBI Taxonomy" id="222440"/>
    <lineage>
        <taxon>Eukaryota</taxon>
        <taxon>Metamonada</taxon>
        <taxon>Preaxostyla</taxon>
        <taxon>Oxymonadida</taxon>
        <taxon>Streblomastigidae</taxon>
        <taxon>Streblomastix</taxon>
    </lineage>
</organism>
<proteinExistence type="predicted"/>
<dbReference type="Proteomes" id="UP000324800">
    <property type="component" value="Unassembled WGS sequence"/>
</dbReference>
<accession>A0A5J4W1Q6</accession>
<reference evidence="2 3" key="1">
    <citation type="submission" date="2019-03" db="EMBL/GenBank/DDBJ databases">
        <title>Single cell metagenomics reveals metabolic interactions within the superorganism composed of flagellate Streblomastix strix and complex community of Bacteroidetes bacteria on its surface.</title>
        <authorList>
            <person name="Treitli S.C."/>
            <person name="Kolisko M."/>
            <person name="Husnik F."/>
            <person name="Keeling P."/>
            <person name="Hampl V."/>
        </authorList>
    </citation>
    <scope>NUCLEOTIDE SEQUENCE [LARGE SCALE GENOMIC DNA]</scope>
    <source>
        <strain evidence="2">ST1C</strain>
    </source>
</reference>
<name>A0A5J4W1Q6_9EUKA</name>
<keyword evidence="1" id="KW-0812">Transmembrane</keyword>
<comment type="caution">
    <text evidence="2">The sequence shown here is derived from an EMBL/GenBank/DDBJ whole genome shotgun (WGS) entry which is preliminary data.</text>
</comment>
<keyword evidence="1" id="KW-1133">Transmembrane helix</keyword>
<sequence length="1097" mass="115625">MANDEYSSGGDSHKLAKELQSLPEVERVERFCLTVVISKWIITSSNLVYPIKRQRIQIYVNGLKWKFNKLLLVLVLIAFSYGFPSVFSRKNNEKRVTEFLKEKTKQYSLFTFFSSNQDPKTDSLYSNISFAGKHANLPSDGCTGSSQIPVIPGSCTCRSAYHPKGCLCQTSSDTNCYCNSLISSNPAMCYCMGSASDPSSCLCTGAINEPNTCRCDSDSLIPIEVGSCTCRIASHPKGCLCQTNTDTDCYCSPYITNPSNCHCSGNSNDPSTCLCTGAYGEPDTCRCDGDPLQPVIPGSCTCKTANHPLGCYCQVASDSDCYCSPYNANPDYCYCTGAINEPYRCLCTGAIGEPETCRCPGSNDQPVEVGSCFCGNETRNPKGCKCRNAVDNLDCYCSSTNPNPEYCYCTGAVGEPSTCLCTGAANEPKTCRCPGPPSIPVEFGSCTCGNDHNPKGCKCRSNSDTNCVCNPLITSNPSKCICSGGPNDPSGCVPPDPGDSIDIEVANCTGPTSTPVTPNSCTCHPSHHLLGCRCLNAIDKDCVCSGRGAEYNPGDCTCSGASDEPSTCKCSGTANQPDTCTCSGPSNTPVTTGSCTCSSANHPIGCRCENNLDGNCICNALISPNNPAECTCSGAAGEPGSCLCSGAAGEPDTCTCKGRTEDPVPQGSCTCSPQHHPSGCRCQNGSDNNCECNPKTALNPKDCKCSGAQNDPPTCFCTGADNEPDTCTCPGSSGVPVQRGSCTCSSKNHPLGSSDPITCSCQGPTNVPVTAGSCTCSPQHHPVGCICDTVIDQSCIPKCGQYEYPAKNACACPGGQDFTNECLAGVCTNFNVPPGCGCPKVAEGSYTKAQCLEDKNLVECTKETSETVDLNSCTCTKDKHPTGCKCPLDPTVLIHLSKQQCKCLVIGDPRDGCDEILPTECTVASSEQVSEYSCICTPSKHPEGCICSQNPNELIGISKEQCKCLKIGDLRVGCETTPDCAHPTISTSTSICPCLADEDPREECIPEQKPDCAHPTISTSTTICPCLANNDPRVGCEPKPNCARPTSTTLTSDCPCLARGDPREECDIDDPCTATGSLRISLSFIAAAVILPLLMLW</sequence>